<keyword evidence="5" id="KW-1185">Reference proteome</keyword>
<reference evidence="4" key="2">
    <citation type="submission" date="2020-09" db="EMBL/GenBank/DDBJ databases">
        <authorList>
            <person name="Sun Q."/>
            <person name="Zhou Y."/>
        </authorList>
    </citation>
    <scope>NUCLEOTIDE SEQUENCE</scope>
    <source>
        <strain evidence="4">CGMCC 1.12827</strain>
    </source>
</reference>
<dbReference type="InterPro" id="IPR009057">
    <property type="entry name" value="Homeodomain-like_sf"/>
</dbReference>
<evidence type="ECO:0000313" key="4">
    <source>
        <dbReference type="EMBL" id="GGB33517.1"/>
    </source>
</evidence>
<dbReference type="PROSITE" id="PS50977">
    <property type="entry name" value="HTH_TETR_2"/>
    <property type="match status" value="1"/>
</dbReference>
<dbReference type="InterPro" id="IPR050109">
    <property type="entry name" value="HTH-type_TetR-like_transc_reg"/>
</dbReference>
<keyword evidence="1 2" id="KW-0238">DNA-binding</keyword>
<organism evidence="4 5">
    <name type="scientific">Gordonia jinhuaensis</name>
    <dbReference type="NCBI Taxonomy" id="1517702"/>
    <lineage>
        <taxon>Bacteria</taxon>
        <taxon>Bacillati</taxon>
        <taxon>Actinomycetota</taxon>
        <taxon>Actinomycetes</taxon>
        <taxon>Mycobacteriales</taxon>
        <taxon>Gordoniaceae</taxon>
        <taxon>Gordonia</taxon>
    </lineage>
</organism>
<reference evidence="4" key="1">
    <citation type="journal article" date="2014" name="Int. J. Syst. Evol. Microbiol.">
        <title>Complete genome sequence of Corynebacterium casei LMG S-19264T (=DSM 44701T), isolated from a smear-ripened cheese.</title>
        <authorList>
            <consortium name="US DOE Joint Genome Institute (JGI-PGF)"/>
            <person name="Walter F."/>
            <person name="Albersmeier A."/>
            <person name="Kalinowski J."/>
            <person name="Ruckert C."/>
        </authorList>
    </citation>
    <scope>NUCLEOTIDE SEQUENCE</scope>
    <source>
        <strain evidence="4">CGMCC 1.12827</strain>
    </source>
</reference>
<comment type="caution">
    <text evidence="4">The sequence shown here is derived from an EMBL/GenBank/DDBJ whole genome shotgun (WGS) entry which is preliminary data.</text>
</comment>
<proteinExistence type="predicted"/>
<name>A0A916T685_9ACTN</name>
<dbReference type="GO" id="GO:0000976">
    <property type="term" value="F:transcription cis-regulatory region binding"/>
    <property type="evidence" value="ECO:0007669"/>
    <property type="project" value="TreeGrafter"/>
</dbReference>
<sequence length="218" mass="24094">MQRTSERKNRPYAARMPTAQRRDQLLDAVLAVIVDRGVGAVTVDAVAQRAGVTRPVVYGQFADANDLLRHSLRREEQRAYAQLGTALDLRIDTAHGDADTRRDALTQALDRLTQAFLEAVTDHPDRWRAILLVADSSTPQLHARIDRARAGLVAGMAEALTQAGVFDADTDVEMIAHSYVATLWEFARVMIADPQRFPAQRLRAAVTAAFAPRIRSGR</sequence>
<evidence type="ECO:0000259" key="3">
    <source>
        <dbReference type="PROSITE" id="PS50977"/>
    </source>
</evidence>
<evidence type="ECO:0000313" key="5">
    <source>
        <dbReference type="Proteomes" id="UP000621454"/>
    </source>
</evidence>
<accession>A0A916T685</accession>
<dbReference type="Proteomes" id="UP000621454">
    <property type="component" value="Unassembled WGS sequence"/>
</dbReference>
<evidence type="ECO:0000256" key="2">
    <source>
        <dbReference type="PROSITE-ProRule" id="PRU00335"/>
    </source>
</evidence>
<dbReference type="EMBL" id="BMGC01000014">
    <property type="protein sequence ID" value="GGB33517.1"/>
    <property type="molecule type" value="Genomic_DNA"/>
</dbReference>
<dbReference type="SUPFAM" id="SSF48498">
    <property type="entry name" value="Tetracyclin repressor-like, C-terminal domain"/>
    <property type="match status" value="1"/>
</dbReference>
<feature type="domain" description="HTH tetR-type" evidence="3">
    <location>
        <begin position="19"/>
        <end position="79"/>
    </location>
</feature>
<dbReference type="InterPro" id="IPR036271">
    <property type="entry name" value="Tet_transcr_reg_TetR-rel_C_sf"/>
</dbReference>
<gene>
    <name evidence="4" type="ORF">GCM10011489_22080</name>
</gene>
<feature type="DNA-binding region" description="H-T-H motif" evidence="2">
    <location>
        <begin position="42"/>
        <end position="61"/>
    </location>
</feature>
<protein>
    <recommendedName>
        <fullName evidence="3">HTH tetR-type domain-containing protein</fullName>
    </recommendedName>
</protein>
<dbReference type="Pfam" id="PF00440">
    <property type="entry name" value="TetR_N"/>
    <property type="match status" value="1"/>
</dbReference>
<dbReference type="PANTHER" id="PTHR30055:SF160">
    <property type="entry name" value="TRANSCRIPTIONAL REGULATORY PROTEIN (PROBABLY ASNC-FAMILY)-RELATED"/>
    <property type="match status" value="1"/>
</dbReference>
<dbReference type="PANTHER" id="PTHR30055">
    <property type="entry name" value="HTH-TYPE TRANSCRIPTIONAL REGULATOR RUTR"/>
    <property type="match status" value="1"/>
</dbReference>
<dbReference type="InterPro" id="IPR001647">
    <property type="entry name" value="HTH_TetR"/>
</dbReference>
<dbReference type="SUPFAM" id="SSF46689">
    <property type="entry name" value="Homeodomain-like"/>
    <property type="match status" value="1"/>
</dbReference>
<dbReference type="AlphaFoldDB" id="A0A916T685"/>
<evidence type="ECO:0000256" key="1">
    <source>
        <dbReference type="ARBA" id="ARBA00023125"/>
    </source>
</evidence>
<dbReference type="PRINTS" id="PR00455">
    <property type="entry name" value="HTHTETR"/>
</dbReference>
<dbReference type="RefSeq" id="WP_188586648.1">
    <property type="nucleotide sequence ID" value="NZ_BMGC01000014.1"/>
</dbReference>
<dbReference type="Gene3D" id="1.10.357.10">
    <property type="entry name" value="Tetracycline Repressor, domain 2"/>
    <property type="match status" value="1"/>
</dbReference>
<dbReference type="GO" id="GO:0003700">
    <property type="term" value="F:DNA-binding transcription factor activity"/>
    <property type="evidence" value="ECO:0007669"/>
    <property type="project" value="TreeGrafter"/>
</dbReference>